<dbReference type="Proteomes" id="UP000681720">
    <property type="component" value="Unassembled WGS sequence"/>
</dbReference>
<dbReference type="Proteomes" id="UP000681967">
    <property type="component" value="Unassembled WGS sequence"/>
</dbReference>
<feature type="non-terminal residue" evidence="3">
    <location>
        <position position="140"/>
    </location>
</feature>
<evidence type="ECO:0000313" key="4">
    <source>
        <dbReference type="Proteomes" id="UP000681720"/>
    </source>
</evidence>
<dbReference type="EMBL" id="CAJOBH010008083">
    <property type="protein sequence ID" value="CAF4102791.1"/>
    <property type="molecule type" value="Genomic_DNA"/>
</dbReference>
<protein>
    <recommendedName>
        <fullName evidence="5">Serine hydrolase</fullName>
    </recommendedName>
</protein>
<dbReference type="SUPFAM" id="SSF56601">
    <property type="entry name" value="beta-lactamase/transpeptidase-like"/>
    <property type="match status" value="1"/>
</dbReference>
<evidence type="ECO:0008006" key="5">
    <source>
        <dbReference type="Google" id="ProtNLM"/>
    </source>
</evidence>
<dbReference type="EMBL" id="CAJOBJ010330978">
    <property type="protein sequence ID" value="CAF5182591.1"/>
    <property type="molecule type" value="Genomic_DNA"/>
</dbReference>
<comment type="caution">
    <text evidence="3">The sequence shown here is derived from an EMBL/GenBank/DDBJ whole genome shotgun (WGS) entry which is preliminary data.</text>
</comment>
<evidence type="ECO:0000313" key="3">
    <source>
        <dbReference type="EMBL" id="CAF5182591.1"/>
    </source>
</evidence>
<gene>
    <name evidence="2" type="ORF">BYL167_LOCUS19203</name>
    <name evidence="3" type="ORF">GIL414_LOCUS69844</name>
</gene>
<reference evidence="3" key="1">
    <citation type="submission" date="2021-02" db="EMBL/GenBank/DDBJ databases">
        <authorList>
            <person name="Nowell W R."/>
        </authorList>
    </citation>
    <scope>NUCLEOTIDE SEQUENCE</scope>
</reference>
<dbReference type="AlphaFoldDB" id="A0A8S3HIQ0"/>
<name>A0A8S3HIQ0_9BILA</name>
<accession>A0A8S3HIQ0</accession>
<evidence type="ECO:0000313" key="2">
    <source>
        <dbReference type="EMBL" id="CAF4102791.1"/>
    </source>
</evidence>
<proteinExistence type="predicted"/>
<evidence type="ECO:0000256" key="1">
    <source>
        <dbReference type="SAM" id="SignalP"/>
    </source>
</evidence>
<sequence length="140" mass="15793">MKSSCYYIVTFCLLITNVISEECGCNQIPSVEIINDETLALGIKEVRDDFLARQISSKFTRLSATILIREKNTQTWKRGSVNGTLVEYPASTVKLMYMYAAIDWCKKQGQSIDCLDRYVRPMVVVSSNLDTGYVVDAITN</sequence>
<dbReference type="InterPro" id="IPR012338">
    <property type="entry name" value="Beta-lactam/transpept-like"/>
</dbReference>
<feature type="chain" id="PRO_5036274026" description="Serine hydrolase" evidence="1">
    <location>
        <begin position="21"/>
        <end position="140"/>
    </location>
</feature>
<keyword evidence="1" id="KW-0732">Signal</keyword>
<organism evidence="3 4">
    <name type="scientific">Rotaria magnacalcarata</name>
    <dbReference type="NCBI Taxonomy" id="392030"/>
    <lineage>
        <taxon>Eukaryota</taxon>
        <taxon>Metazoa</taxon>
        <taxon>Spiralia</taxon>
        <taxon>Gnathifera</taxon>
        <taxon>Rotifera</taxon>
        <taxon>Eurotatoria</taxon>
        <taxon>Bdelloidea</taxon>
        <taxon>Philodinida</taxon>
        <taxon>Philodinidae</taxon>
        <taxon>Rotaria</taxon>
    </lineage>
</organism>
<feature type="signal peptide" evidence="1">
    <location>
        <begin position="1"/>
        <end position="20"/>
    </location>
</feature>